<keyword evidence="1" id="KW-1185">Reference proteome</keyword>
<dbReference type="Proteomes" id="UP000035680">
    <property type="component" value="Unassembled WGS sequence"/>
</dbReference>
<name>A0A0K0G5M2_STRVS</name>
<proteinExistence type="predicted"/>
<reference evidence="1" key="1">
    <citation type="submission" date="2014-07" db="EMBL/GenBank/DDBJ databases">
        <authorList>
            <person name="Martin A.A"/>
            <person name="De Silva N."/>
        </authorList>
    </citation>
    <scope>NUCLEOTIDE SEQUENCE</scope>
</reference>
<dbReference type="AlphaFoldDB" id="A0A0K0G5M2"/>
<protein>
    <submittedName>
        <fullName evidence="2">Uncharacterized protein</fullName>
    </submittedName>
</protein>
<dbReference type="WBParaSite" id="SVE_2004300.1">
    <property type="protein sequence ID" value="SVE_2004300.1"/>
    <property type="gene ID" value="SVE_2004300"/>
</dbReference>
<accession>A0A0K0G5M2</accession>
<evidence type="ECO:0000313" key="2">
    <source>
        <dbReference type="WBParaSite" id="SVE_2004300.1"/>
    </source>
</evidence>
<organism evidence="1 2">
    <name type="scientific">Strongyloides venezuelensis</name>
    <name type="common">Threadworm</name>
    <dbReference type="NCBI Taxonomy" id="75913"/>
    <lineage>
        <taxon>Eukaryota</taxon>
        <taxon>Metazoa</taxon>
        <taxon>Ecdysozoa</taxon>
        <taxon>Nematoda</taxon>
        <taxon>Chromadorea</taxon>
        <taxon>Rhabditida</taxon>
        <taxon>Tylenchina</taxon>
        <taxon>Panagrolaimomorpha</taxon>
        <taxon>Strongyloidoidea</taxon>
        <taxon>Strongyloididae</taxon>
        <taxon>Strongyloides</taxon>
    </lineage>
</organism>
<sequence>MIRHFGHPLNLPKILSRNRLKPSLTALRKIVWDKYLSNNIVHEKKRGKISDMRLSWNYDINFTDSNFSSDFNQTNDVNNLTMLINNTIEDEENEQ</sequence>
<evidence type="ECO:0000313" key="1">
    <source>
        <dbReference type="Proteomes" id="UP000035680"/>
    </source>
</evidence>
<reference evidence="2" key="2">
    <citation type="submission" date="2015-08" db="UniProtKB">
        <authorList>
            <consortium name="WormBaseParasite"/>
        </authorList>
    </citation>
    <scope>IDENTIFICATION</scope>
</reference>